<proteinExistence type="predicted"/>
<dbReference type="AlphaFoldDB" id="S4NZY3"/>
<organism evidence="1">
    <name type="scientific">Pararge aegeria</name>
    <name type="common">speckled wood butterfly</name>
    <dbReference type="NCBI Taxonomy" id="116150"/>
    <lineage>
        <taxon>Eukaryota</taxon>
        <taxon>Metazoa</taxon>
        <taxon>Ecdysozoa</taxon>
        <taxon>Arthropoda</taxon>
        <taxon>Hexapoda</taxon>
        <taxon>Insecta</taxon>
        <taxon>Pterygota</taxon>
        <taxon>Neoptera</taxon>
        <taxon>Endopterygota</taxon>
        <taxon>Lepidoptera</taxon>
        <taxon>Glossata</taxon>
        <taxon>Ditrysia</taxon>
        <taxon>Papilionoidea</taxon>
        <taxon>Nymphalidae</taxon>
        <taxon>Satyrinae</taxon>
        <taxon>Satyrini</taxon>
        <taxon>Parargina</taxon>
        <taxon>Pararge</taxon>
    </lineage>
</organism>
<accession>S4NZY3</accession>
<name>S4NZY3_9NEOP</name>
<dbReference type="EMBL" id="GAIX01007889">
    <property type="protein sequence ID" value="JAA84671.1"/>
    <property type="molecule type" value="Transcribed_RNA"/>
</dbReference>
<sequence length="70" mass="8369">MFFKYSLRFLSFRRVRIELLTTLSVQPWRACRWCQVRSQAGAIWIFTFSGFAWRCQEPPIVPDLLTTTHT</sequence>
<reference evidence="1" key="2">
    <citation type="submission" date="2013-05" db="EMBL/GenBank/DDBJ databases">
        <authorList>
            <person name="Carter J.-M."/>
            <person name="Baker S.C."/>
            <person name="Pink R."/>
            <person name="Carter D.R.F."/>
            <person name="Collins A."/>
            <person name="Tomlin J."/>
            <person name="Gibbs M."/>
            <person name="Breuker C.J."/>
        </authorList>
    </citation>
    <scope>NUCLEOTIDE SEQUENCE</scope>
    <source>
        <tissue evidence="1">Ovary</tissue>
    </source>
</reference>
<protein>
    <submittedName>
        <fullName evidence="1">Uncharacterized protein</fullName>
    </submittedName>
</protein>
<evidence type="ECO:0000313" key="1">
    <source>
        <dbReference type="EMBL" id="JAA84671.1"/>
    </source>
</evidence>
<reference evidence="1" key="1">
    <citation type="journal article" date="2013" name="BMC Genomics">
        <title>Unscrambling butterfly oogenesis.</title>
        <authorList>
            <person name="Carter J.M."/>
            <person name="Baker S.C."/>
            <person name="Pink R."/>
            <person name="Carter D.R."/>
            <person name="Collins A."/>
            <person name="Tomlin J."/>
            <person name="Gibbs M."/>
            <person name="Breuker C.J."/>
        </authorList>
    </citation>
    <scope>NUCLEOTIDE SEQUENCE</scope>
    <source>
        <tissue evidence="1">Ovary</tissue>
    </source>
</reference>